<dbReference type="InterPro" id="IPR051673">
    <property type="entry name" value="SSDNA_exonuclease_RecJ"/>
</dbReference>
<evidence type="ECO:0000256" key="2">
    <source>
        <dbReference type="ARBA" id="ARBA00019841"/>
    </source>
</evidence>
<evidence type="ECO:0000259" key="6">
    <source>
        <dbReference type="Pfam" id="PF01368"/>
    </source>
</evidence>
<evidence type="ECO:0000313" key="9">
    <source>
        <dbReference type="EMBL" id="KAA1193466.1"/>
    </source>
</evidence>
<organism evidence="9 10">
    <name type="scientific">Pseudohalioglobus sediminis</name>
    <dbReference type="NCBI Taxonomy" id="2606449"/>
    <lineage>
        <taxon>Bacteria</taxon>
        <taxon>Pseudomonadati</taxon>
        <taxon>Pseudomonadota</taxon>
        <taxon>Gammaproteobacteria</taxon>
        <taxon>Cellvibrionales</taxon>
        <taxon>Halieaceae</taxon>
        <taxon>Pseudohalioglobus</taxon>
    </lineage>
</organism>
<keyword evidence="4" id="KW-0378">Hydrolase</keyword>
<reference evidence="9 10" key="1">
    <citation type="submission" date="2019-09" db="EMBL/GenBank/DDBJ databases">
        <authorList>
            <person name="Chen X.-Y."/>
        </authorList>
    </citation>
    <scope>NUCLEOTIDE SEQUENCE [LARGE SCALE GENOMIC DNA]</scope>
    <source>
        <strain evidence="9 10">NY5</strain>
    </source>
</reference>
<accession>A0A5B0X2I8</accession>
<evidence type="ECO:0000259" key="8">
    <source>
        <dbReference type="Pfam" id="PF17768"/>
    </source>
</evidence>
<feature type="domain" description="DDH" evidence="6">
    <location>
        <begin position="93"/>
        <end position="252"/>
    </location>
</feature>
<dbReference type="GO" id="GO:0003676">
    <property type="term" value="F:nucleic acid binding"/>
    <property type="evidence" value="ECO:0007669"/>
    <property type="project" value="InterPro"/>
</dbReference>
<keyword evidence="3" id="KW-0540">Nuclease</keyword>
<evidence type="ECO:0000313" key="10">
    <source>
        <dbReference type="Proteomes" id="UP000323708"/>
    </source>
</evidence>
<dbReference type="SUPFAM" id="SSF64182">
    <property type="entry name" value="DHH phosphoesterases"/>
    <property type="match status" value="1"/>
</dbReference>
<dbReference type="Pfam" id="PF02272">
    <property type="entry name" value="DHHA1"/>
    <property type="match status" value="1"/>
</dbReference>
<protein>
    <recommendedName>
        <fullName evidence="2">Single-stranded-DNA-specific exonuclease RecJ</fullName>
    </recommendedName>
</protein>
<evidence type="ECO:0000259" key="7">
    <source>
        <dbReference type="Pfam" id="PF02272"/>
    </source>
</evidence>
<evidence type="ECO:0000256" key="1">
    <source>
        <dbReference type="ARBA" id="ARBA00005915"/>
    </source>
</evidence>
<dbReference type="Pfam" id="PF01368">
    <property type="entry name" value="DHH"/>
    <property type="match status" value="1"/>
</dbReference>
<dbReference type="InterPro" id="IPR038763">
    <property type="entry name" value="DHH_sf"/>
</dbReference>
<dbReference type="PANTHER" id="PTHR30255:SF2">
    <property type="entry name" value="SINGLE-STRANDED-DNA-SPECIFIC EXONUCLEASE RECJ"/>
    <property type="match status" value="1"/>
</dbReference>
<dbReference type="Pfam" id="PF17768">
    <property type="entry name" value="RecJ_OB"/>
    <property type="match status" value="1"/>
</dbReference>
<dbReference type="Gene3D" id="3.10.310.30">
    <property type="match status" value="1"/>
</dbReference>
<dbReference type="InterPro" id="IPR004610">
    <property type="entry name" value="RecJ"/>
</dbReference>
<feature type="domain" description="RecJ OB" evidence="8">
    <location>
        <begin position="488"/>
        <end position="592"/>
    </location>
</feature>
<name>A0A5B0X2I8_9GAMM</name>
<sequence>MNWQRCRPLWRAISTPEEIPGVEKTIRRRAVDPPAAWQDTPLHPLLARVYAARGVADPADLELGLGQLLRPERLLHADRAAAVLADAIAADRHILIVGDYDADGATSTALAVAALRAFGAKNVGYLVPNRFEYGYGLTPEIVELALAQGSPELIVTVDNGISSIDGVAAARDAGITTVITDHHLAGQTLPQADVIVNPNQDGCTFPSKNLAGVGVIFYIMLALRSELRERGWFREREAPNLGQFTDLVALGTVADVVPLDRNNRILVAAGLQRIRQGQARPGIMALLEVASRSSQSVVASDLGFAVGPRINAAGRLDDISLGIECLLQEDWSAARELAAALHQKNQDRRIIEADMQDQALRLLDDLSVAADAAPIAMTLYQADWHQGVIGILASRIKDRLHRPTIAFADGDPGEIKGSARSIPGIHIRDILDAVATRHPGMILKFGGHAMAAGLTLPRKAYADFQRAFTEEVERHARDVHLQAVVESDGELSPRDLSLETATTLRYAGPWGQHFPEPVFDGVFDVVHQRLVGEKHLKLVLSAPGSGELLDAIAFNVDLQRWPDPSATQLQLAYRLDVNEYRGRSSVQLVVEHIVPSR</sequence>
<dbReference type="GO" id="GO:0006310">
    <property type="term" value="P:DNA recombination"/>
    <property type="evidence" value="ECO:0007669"/>
    <property type="project" value="InterPro"/>
</dbReference>
<comment type="similarity">
    <text evidence="1">Belongs to the RecJ family.</text>
</comment>
<evidence type="ECO:0000256" key="3">
    <source>
        <dbReference type="ARBA" id="ARBA00022722"/>
    </source>
</evidence>
<dbReference type="AlphaFoldDB" id="A0A5B0X2I8"/>
<proteinExistence type="inferred from homology"/>
<dbReference type="InterPro" id="IPR041122">
    <property type="entry name" value="RecJ_OB"/>
</dbReference>
<dbReference type="GO" id="GO:0008409">
    <property type="term" value="F:5'-3' exonuclease activity"/>
    <property type="evidence" value="ECO:0007669"/>
    <property type="project" value="InterPro"/>
</dbReference>
<dbReference type="FunFam" id="3.90.1640.30:FF:000001">
    <property type="entry name" value="Single-stranded-DNA-specific exonuclease RecJ"/>
    <property type="match status" value="1"/>
</dbReference>
<keyword evidence="5 9" id="KW-0269">Exonuclease</keyword>
<evidence type="ECO:0000256" key="4">
    <source>
        <dbReference type="ARBA" id="ARBA00022801"/>
    </source>
</evidence>
<dbReference type="Gene3D" id="3.90.1640.30">
    <property type="match status" value="1"/>
</dbReference>
<comment type="caution">
    <text evidence="9">The sequence shown here is derived from an EMBL/GenBank/DDBJ whole genome shotgun (WGS) entry which is preliminary data.</text>
</comment>
<dbReference type="InterPro" id="IPR001667">
    <property type="entry name" value="DDH_dom"/>
</dbReference>
<dbReference type="NCBIfam" id="TIGR00644">
    <property type="entry name" value="recJ"/>
    <property type="match status" value="1"/>
</dbReference>
<keyword evidence="10" id="KW-1185">Reference proteome</keyword>
<dbReference type="InterPro" id="IPR003156">
    <property type="entry name" value="DHHA1_dom"/>
</dbReference>
<feature type="domain" description="DHHA1" evidence="7">
    <location>
        <begin position="379"/>
        <end position="472"/>
    </location>
</feature>
<dbReference type="GO" id="GO:0006281">
    <property type="term" value="P:DNA repair"/>
    <property type="evidence" value="ECO:0007669"/>
    <property type="project" value="InterPro"/>
</dbReference>
<gene>
    <name evidence="9" type="primary">recJ</name>
    <name evidence="9" type="ORF">F0M18_06425</name>
</gene>
<dbReference type="Proteomes" id="UP000323708">
    <property type="component" value="Unassembled WGS sequence"/>
</dbReference>
<dbReference type="PANTHER" id="PTHR30255">
    <property type="entry name" value="SINGLE-STRANDED-DNA-SPECIFIC EXONUCLEASE RECJ"/>
    <property type="match status" value="1"/>
</dbReference>
<evidence type="ECO:0000256" key="5">
    <source>
        <dbReference type="ARBA" id="ARBA00022839"/>
    </source>
</evidence>
<dbReference type="EMBL" id="VTUX01000002">
    <property type="protein sequence ID" value="KAA1193466.1"/>
    <property type="molecule type" value="Genomic_DNA"/>
</dbReference>